<dbReference type="SMART" id="SM00270">
    <property type="entry name" value="ChtBD1"/>
    <property type="match status" value="4"/>
</dbReference>
<evidence type="ECO:0000256" key="3">
    <source>
        <dbReference type="PROSITE-ProRule" id="PRU00261"/>
    </source>
</evidence>
<dbReference type="InterPro" id="IPR036861">
    <property type="entry name" value="Endochitinase-like_sf"/>
</dbReference>
<feature type="chain" id="PRO_5044247268" evidence="5">
    <location>
        <begin position="29"/>
        <end position="390"/>
    </location>
</feature>
<dbReference type="EMBL" id="SOZJ01000007">
    <property type="protein sequence ID" value="TGJ64660.1"/>
    <property type="molecule type" value="Genomic_DNA"/>
</dbReference>
<feature type="disulfide bond" evidence="3">
    <location>
        <begin position="306"/>
        <end position="320"/>
    </location>
</feature>
<reference evidence="6 7" key="1">
    <citation type="submission" date="2019-03" db="EMBL/GenBank/DDBJ databases">
        <title>Nematode-trapping fungi genome.</title>
        <authorList>
            <person name="Vidal-Diez De Ulzurrun G."/>
        </authorList>
    </citation>
    <scope>NUCLEOTIDE SEQUENCE [LARGE SCALE GENOMIC DNA]</scope>
    <source>
        <strain evidence="6 7">TWF154</strain>
    </source>
</reference>
<dbReference type="GO" id="GO:0008061">
    <property type="term" value="F:chitin binding"/>
    <property type="evidence" value="ECO:0007669"/>
    <property type="project" value="UniProtKB-UniRule"/>
</dbReference>
<keyword evidence="5" id="KW-0732">Signal</keyword>
<evidence type="ECO:0000313" key="7">
    <source>
        <dbReference type="Proteomes" id="UP000297595"/>
    </source>
</evidence>
<comment type="caution">
    <text evidence="3">Lacks conserved residue(s) required for the propagation of feature annotation.</text>
</comment>
<keyword evidence="2 3" id="KW-1015">Disulfide bond</keyword>
<sequence length="390" mass="39430">MLLDTLRSRSIAQALSLSFVLLQSLCNAGSFAIDSDFDIRPRSALAERDVSATPSCGFWVTTDNTTTCAQILTTYNLQASAFVALNPWEGVYDKSTTVNTTGCGGVLAYETYCVAPGVSNTISTDGSCGPNNGNAVCPGSPFGNCCSVSGWCGNGYAFCGIGNCIGGNCVNGTGWSTDGKCGIKPLQPRCGGQFGVCCSNAGWCGNGTDYCAWDNCAAGACSPPPYTSIKPTTTAAQQCQAGSCWTSLPPTGPVEGSTTTTTTTKTSTSISSTKTASTPAATPTSVDGSCGGTSGYTCAGTTFGNCCSSSGFCGKTGVFCGEGCQTKWSSGCQTTNISSNGGRCGVISGSPTYTCVGGQFDNMCCSGSGYCGTTTGHCGSGCQRNYGRCT</sequence>
<feature type="signal peptide" evidence="5">
    <location>
        <begin position="1"/>
        <end position="28"/>
    </location>
</feature>
<organism evidence="6 7">
    <name type="scientific">Orbilia oligospora</name>
    <name type="common">Nematode-trapping fungus</name>
    <name type="synonym">Arthrobotrys oligospora</name>
    <dbReference type="NCBI Taxonomy" id="2813651"/>
    <lineage>
        <taxon>Eukaryota</taxon>
        <taxon>Fungi</taxon>
        <taxon>Dikarya</taxon>
        <taxon>Ascomycota</taxon>
        <taxon>Pezizomycotina</taxon>
        <taxon>Orbiliomycetes</taxon>
        <taxon>Orbiliales</taxon>
        <taxon>Orbiliaceae</taxon>
        <taxon>Orbilia</taxon>
    </lineage>
</organism>
<feature type="disulfide bond" evidence="3">
    <location>
        <begin position="197"/>
        <end position="211"/>
    </location>
</feature>
<dbReference type="InterPro" id="IPR001002">
    <property type="entry name" value="Chitin-bd_1"/>
</dbReference>
<feature type="disulfide bond" evidence="3">
    <location>
        <begin position="364"/>
        <end position="378"/>
    </location>
</feature>
<dbReference type="Proteomes" id="UP000297595">
    <property type="component" value="Unassembled WGS sequence"/>
</dbReference>
<dbReference type="Gene3D" id="3.30.60.10">
    <property type="entry name" value="Endochitinase-like"/>
    <property type="match status" value="4"/>
</dbReference>
<keyword evidence="1 3" id="KW-0147">Chitin-binding</keyword>
<dbReference type="PROSITE" id="PS50941">
    <property type="entry name" value="CHIT_BIND_I_2"/>
    <property type="match status" value="4"/>
</dbReference>
<evidence type="ECO:0000256" key="5">
    <source>
        <dbReference type="SAM" id="SignalP"/>
    </source>
</evidence>
<protein>
    <submittedName>
        <fullName evidence="6">Uncharacterized protein</fullName>
    </submittedName>
</protein>
<dbReference type="PANTHER" id="PTHR47849">
    <property type="entry name" value="CHITIN-BINDING LECTIN 1"/>
    <property type="match status" value="1"/>
</dbReference>
<feature type="region of interest" description="Disordered" evidence="4">
    <location>
        <begin position="250"/>
        <end position="288"/>
    </location>
</feature>
<evidence type="ECO:0000256" key="1">
    <source>
        <dbReference type="ARBA" id="ARBA00022669"/>
    </source>
</evidence>
<comment type="caution">
    <text evidence="6">The sequence shown here is derived from an EMBL/GenBank/DDBJ whole genome shotgun (WGS) entry which is preliminary data.</text>
</comment>
<dbReference type="SUPFAM" id="SSF57016">
    <property type="entry name" value="Plant lectins/antimicrobial peptides"/>
    <property type="match status" value="4"/>
</dbReference>
<accession>A0A7C8PWG4</accession>
<gene>
    <name evidence="6" type="ORF">EYR41_010701</name>
</gene>
<proteinExistence type="predicted"/>
<evidence type="ECO:0000313" key="6">
    <source>
        <dbReference type="EMBL" id="TGJ64660.1"/>
    </source>
</evidence>
<name>A0A7C8PWG4_ORBOL</name>
<feature type="compositionally biased region" description="Low complexity" evidence="4">
    <location>
        <begin position="257"/>
        <end position="285"/>
    </location>
</feature>
<evidence type="ECO:0000256" key="4">
    <source>
        <dbReference type="SAM" id="MobiDB-lite"/>
    </source>
</evidence>
<dbReference type="AlphaFoldDB" id="A0A7C8PWG4"/>
<feature type="disulfide bond" evidence="3">
    <location>
        <begin position="145"/>
        <end position="159"/>
    </location>
</feature>
<dbReference type="OrthoDB" id="1193027at2759"/>
<evidence type="ECO:0000256" key="2">
    <source>
        <dbReference type="ARBA" id="ARBA00023157"/>
    </source>
</evidence>